<accession>A0A131YE63</accession>
<keyword evidence="3" id="KW-0539">Nucleus</keyword>
<dbReference type="InterPro" id="IPR028160">
    <property type="entry name" value="Slx9-like"/>
</dbReference>
<feature type="compositionally biased region" description="Basic residues" evidence="4">
    <location>
        <begin position="113"/>
        <end position="124"/>
    </location>
</feature>
<reference evidence="5" key="1">
    <citation type="journal article" date="2016" name="Ticks Tick Borne Dis.">
        <title>De novo assembly and annotation of the salivary gland transcriptome of Rhipicephalus appendiculatus male and female ticks during blood feeding.</title>
        <authorList>
            <person name="de Castro M.H."/>
            <person name="de Klerk D."/>
            <person name="Pienaar R."/>
            <person name="Latif A.A."/>
            <person name="Rees D.J."/>
            <person name="Mans B.J."/>
        </authorList>
    </citation>
    <scope>NUCLEOTIDE SEQUENCE</scope>
    <source>
        <tissue evidence="5">Salivary glands</tissue>
    </source>
</reference>
<feature type="region of interest" description="Disordered" evidence="4">
    <location>
        <begin position="107"/>
        <end position="128"/>
    </location>
</feature>
<evidence type="ECO:0000256" key="4">
    <source>
        <dbReference type="SAM" id="MobiDB-lite"/>
    </source>
</evidence>
<proteinExistence type="inferred from homology"/>
<dbReference type="GO" id="GO:0030688">
    <property type="term" value="C:preribosome, small subunit precursor"/>
    <property type="evidence" value="ECO:0007669"/>
    <property type="project" value="InterPro"/>
</dbReference>
<sequence length="169" mass="18986">MGKVKLKPTKGNLCDKVKKRSSSKPMITGGLPDVQVDTSGDHPGHRLGLASSTAGTVTARKKTEKRKIRHEALVQKLEAGKVIKRKHRKKKARVLDMKNLLDALPTMAERKASKARTTRRKPRASKSFQVNKKLLEKDMKHLEQVANHPQFPANPIDAVLNHLRQAYKH</sequence>
<name>A0A131YE63_RHIAP</name>
<comment type="similarity">
    <text evidence="2">Belongs to the SLX9 family.</text>
</comment>
<dbReference type="AlphaFoldDB" id="A0A131YE63"/>
<comment type="subcellular location">
    <subcellularLocation>
        <location evidence="1">Nucleus</location>
        <location evidence="1">Nucleolus</location>
    </subcellularLocation>
</comment>
<evidence type="ECO:0008006" key="6">
    <source>
        <dbReference type="Google" id="ProtNLM"/>
    </source>
</evidence>
<dbReference type="Pfam" id="PF15341">
    <property type="entry name" value="SLX9"/>
    <property type="match status" value="1"/>
</dbReference>
<dbReference type="PANTHER" id="PTHR31109:SF2">
    <property type="entry name" value="RIBOSOME BIOGENESIS PROTEIN SLX9 HOMOLOG"/>
    <property type="match status" value="1"/>
</dbReference>
<evidence type="ECO:0000256" key="1">
    <source>
        <dbReference type="ARBA" id="ARBA00004604"/>
    </source>
</evidence>
<dbReference type="GO" id="GO:0005730">
    <property type="term" value="C:nucleolus"/>
    <property type="evidence" value="ECO:0007669"/>
    <property type="project" value="UniProtKB-SubCell"/>
</dbReference>
<protein>
    <recommendedName>
        <fullName evidence="6">Ribosome biogenesis protein SLX9</fullName>
    </recommendedName>
</protein>
<evidence type="ECO:0000313" key="5">
    <source>
        <dbReference type="EMBL" id="JAP77663.1"/>
    </source>
</evidence>
<feature type="region of interest" description="Disordered" evidence="4">
    <location>
        <begin position="1"/>
        <end position="67"/>
    </location>
</feature>
<dbReference type="GO" id="GO:0030686">
    <property type="term" value="C:90S preribosome"/>
    <property type="evidence" value="ECO:0007669"/>
    <property type="project" value="InterPro"/>
</dbReference>
<organism evidence="5">
    <name type="scientific">Rhipicephalus appendiculatus</name>
    <name type="common">Brown ear tick</name>
    <dbReference type="NCBI Taxonomy" id="34631"/>
    <lineage>
        <taxon>Eukaryota</taxon>
        <taxon>Metazoa</taxon>
        <taxon>Ecdysozoa</taxon>
        <taxon>Arthropoda</taxon>
        <taxon>Chelicerata</taxon>
        <taxon>Arachnida</taxon>
        <taxon>Acari</taxon>
        <taxon>Parasitiformes</taxon>
        <taxon>Ixodida</taxon>
        <taxon>Ixodoidea</taxon>
        <taxon>Ixodidae</taxon>
        <taxon>Rhipicephalinae</taxon>
        <taxon>Rhipicephalus</taxon>
        <taxon>Rhipicephalus</taxon>
    </lineage>
</organism>
<evidence type="ECO:0000256" key="3">
    <source>
        <dbReference type="ARBA" id="ARBA00023242"/>
    </source>
</evidence>
<dbReference type="EMBL" id="GEDV01010894">
    <property type="protein sequence ID" value="JAP77663.1"/>
    <property type="molecule type" value="Transcribed_RNA"/>
</dbReference>
<dbReference type="PANTHER" id="PTHR31109">
    <property type="entry name" value="PROTEIN FAM207A"/>
    <property type="match status" value="1"/>
</dbReference>
<evidence type="ECO:0000256" key="2">
    <source>
        <dbReference type="ARBA" id="ARBA00011022"/>
    </source>
</evidence>
<dbReference type="GO" id="GO:0000462">
    <property type="term" value="P:maturation of SSU-rRNA from tricistronic rRNA transcript (SSU-rRNA, 5.8S rRNA, LSU-rRNA)"/>
    <property type="evidence" value="ECO:0007669"/>
    <property type="project" value="InterPro"/>
</dbReference>